<dbReference type="OrthoDB" id="9977590at2"/>
<organism evidence="2 3">
    <name type="scientific">Seinonella peptonophila</name>
    <dbReference type="NCBI Taxonomy" id="112248"/>
    <lineage>
        <taxon>Bacteria</taxon>
        <taxon>Bacillati</taxon>
        <taxon>Bacillota</taxon>
        <taxon>Bacilli</taxon>
        <taxon>Bacillales</taxon>
        <taxon>Thermoactinomycetaceae</taxon>
        <taxon>Seinonella</taxon>
    </lineage>
</organism>
<evidence type="ECO:0000256" key="1">
    <source>
        <dbReference type="SAM" id="Phobius"/>
    </source>
</evidence>
<feature type="transmembrane region" description="Helical" evidence="1">
    <location>
        <begin position="45"/>
        <end position="65"/>
    </location>
</feature>
<gene>
    <name evidence="2" type="ORF">SAMN05444392_104138</name>
</gene>
<evidence type="ECO:0000313" key="3">
    <source>
        <dbReference type="Proteomes" id="UP000184476"/>
    </source>
</evidence>
<dbReference type="RefSeq" id="WP_073154529.1">
    <property type="nucleotide sequence ID" value="NZ_FQVL01000004.1"/>
</dbReference>
<accession>A0A1M4X5Z6</accession>
<keyword evidence="1" id="KW-0472">Membrane</keyword>
<sequence>MPIWIKRIFIGLFTLLFFAFLFFFIRWWIQNWVSNNPLFSSEVNAAIITGIISALTFIGMIYATIYSTQRTNKITIRDEIFRRRLEVYFKLMDYVSDMYRQVQDFIYFPTNERQEKILTLEAEVSKYLKLHRYSLSSPIYKLTFELISGAGNLVKNQRSFHRLTDDLALDKIKLLTPIDLENSFHQKYVLPFHRQFEKESGLQSIEKELHNLR</sequence>
<proteinExistence type="predicted"/>
<name>A0A1M4X5Z6_9BACL</name>
<evidence type="ECO:0008006" key="4">
    <source>
        <dbReference type="Google" id="ProtNLM"/>
    </source>
</evidence>
<evidence type="ECO:0000313" key="2">
    <source>
        <dbReference type="EMBL" id="SHE88803.1"/>
    </source>
</evidence>
<feature type="transmembrane region" description="Helical" evidence="1">
    <location>
        <begin position="7"/>
        <end position="29"/>
    </location>
</feature>
<keyword evidence="1" id="KW-0812">Transmembrane</keyword>
<protein>
    <recommendedName>
        <fullName evidence="4">Phage abortive infection protein</fullName>
    </recommendedName>
</protein>
<keyword evidence="1" id="KW-1133">Transmembrane helix</keyword>
<dbReference type="STRING" id="112248.SAMN05444392_104138"/>
<dbReference type="AlphaFoldDB" id="A0A1M4X5Z6"/>
<keyword evidence="3" id="KW-1185">Reference proteome</keyword>
<dbReference type="Proteomes" id="UP000184476">
    <property type="component" value="Unassembled WGS sequence"/>
</dbReference>
<dbReference type="EMBL" id="FQVL01000004">
    <property type="protein sequence ID" value="SHE88803.1"/>
    <property type="molecule type" value="Genomic_DNA"/>
</dbReference>
<reference evidence="2 3" key="1">
    <citation type="submission" date="2016-11" db="EMBL/GenBank/DDBJ databases">
        <authorList>
            <person name="Jaros S."/>
            <person name="Januszkiewicz K."/>
            <person name="Wedrychowicz H."/>
        </authorList>
    </citation>
    <scope>NUCLEOTIDE SEQUENCE [LARGE SCALE GENOMIC DNA]</scope>
    <source>
        <strain evidence="2 3">DSM 44666</strain>
    </source>
</reference>